<proteinExistence type="inferred from homology"/>
<dbReference type="GO" id="GO:0000160">
    <property type="term" value="P:phosphorelay signal transduction system"/>
    <property type="evidence" value="ECO:0007669"/>
    <property type="project" value="InterPro"/>
</dbReference>
<feature type="domain" description="OmpR/PhoB-type" evidence="4">
    <location>
        <begin position="1"/>
        <end position="90"/>
    </location>
</feature>
<dbReference type="CDD" id="cd15831">
    <property type="entry name" value="BTAD"/>
    <property type="match status" value="1"/>
</dbReference>
<dbReference type="SMART" id="SM00862">
    <property type="entry name" value="Trans_reg_C"/>
    <property type="match status" value="1"/>
</dbReference>
<dbReference type="eggNOG" id="COG3629">
    <property type="taxonomic scope" value="Bacteria"/>
</dbReference>
<dbReference type="KEGG" id="pdx:Psed_4140"/>
<dbReference type="EMBL" id="CP002593">
    <property type="protein sequence ID" value="AEA26303.1"/>
    <property type="molecule type" value="Genomic_DNA"/>
</dbReference>
<dbReference type="PANTHER" id="PTHR47691:SF3">
    <property type="entry name" value="HTH-TYPE TRANSCRIPTIONAL REGULATOR RV0890C-RELATED"/>
    <property type="match status" value="1"/>
</dbReference>
<evidence type="ECO:0000313" key="5">
    <source>
        <dbReference type="EMBL" id="AEA26303.1"/>
    </source>
</evidence>
<dbReference type="InterPro" id="IPR036388">
    <property type="entry name" value="WH-like_DNA-bd_sf"/>
</dbReference>
<dbReference type="Pfam" id="PF00486">
    <property type="entry name" value="Trans_reg_C"/>
    <property type="match status" value="1"/>
</dbReference>
<dbReference type="GO" id="GO:0006355">
    <property type="term" value="P:regulation of DNA-templated transcription"/>
    <property type="evidence" value="ECO:0007669"/>
    <property type="project" value="InterPro"/>
</dbReference>
<dbReference type="PANTHER" id="PTHR47691">
    <property type="entry name" value="REGULATOR-RELATED"/>
    <property type="match status" value="1"/>
</dbReference>
<evidence type="ECO:0000256" key="1">
    <source>
        <dbReference type="ARBA" id="ARBA00005820"/>
    </source>
</evidence>
<name>F4CT85_PSEUX</name>
<sequence>MQFGILGPLQVRTPEGEEVAVGGPRPRALLTMLLLRAGRVVPVEALVDGQYGDDPPAGAANAVQAQVSRLRRALPPGTIEFTGGGYRVVADPDDVDALRFARVAAEGRRLLRSGRTAEAAAVLRAALALWRGPAVPDLPPGPDPTRLDGLHLDAREDLAEAELALPGGTSVATLAALAAEHPMREHLRGLLMRALHAAGRPAEALEEYEKVRRLLRTELGADPSPELAEVHAAILRAEHPAPRRRRRVPAQLTSFVGRRVELDRLAALGDARLVTILGPGGMGKTRLAAEHAARTGAPVCWVELAPLGPADDGEAVAAAVLAALGVRDSPTGSDGPLDRLVTALAGQEVLLVLDNCEQVVGGAGAVARTVLTACPRVRVLATSREPLGLTGETLLPLGPLPDAVRLFAERAAAVRPGFVVDDGNAATVEAICADLDGLPLAVELAAARLRTFGVDTLARKLSDDDRFRVLSRGDPTADARHRTLAAVVAWSWDLLGAEEQTLARRFAIFAGGAPAEAVEPVCGVGEDVLADLVDRSLVETDGERYRMLETVRLFCLARLEEAGERDAVAAAHARHHLALAREADPQLRGADQLRWLARLSAEDANLTAALRWSATHDRRTAFALVAALAAYWWLSGRHSRPGPVAAELLAAEVPEGMAEEYVAVVAHAVPRAAPEHWARGEAIMRTHGRELRYPFGAALWGMVAGPPDSSDPDPRLLGSDAWSRALDRLSRALLALLDGRPAEAEPELSTAREAFGALGERWGGAQALDWSALIASRRGEWTRAHELWAAALRLHEELGALDECAEVLCHRAASLLRHGELDAAAADVAHARELWAAAGRTPLPDEALLSSAEIALARGQVAAAREALAGAGSGHAVLTARGRVAAAAGEADEARRLHAAALAAAPPLAAARADVVEGVAGAALLDPGPDPERAAFLLGVAVALRGTAVVGDRHVVGTAAAARDLLGPDAFSAAYARGAALPREEALHCEWR</sequence>
<dbReference type="Gene3D" id="1.25.40.10">
    <property type="entry name" value="Tetratricopeptide repeat domain"/>
    <property type="match status" value="2"/>
</dbReference>
<feature type="DNA-binding region" description="OmpR/PhoB-type" evidence="3">
    <location>
        <begin position="1"/>
        <end position="90"/>
    </location>
</feature>
<dbReference type="SUPFAM" id="SSF48452">
    <property type="entry name" value="TPR-like"/>
    <property type="match status" value="2"/>
</dbReference>
<dbReference type="InterPro" id="IPR011990">
    <property type="entry name" value="TPR-like_helical_dom_sf"/>
</dbReference>
<dbReference type="Gene3D" id="1.10.10.10">
    <property type="entry name" value="Winged helix-like DNA-binding domain superfamily/Winged helix DNA-binding domain"/>
    <property type="match status" value="1"/>
</dbReference>
<dbReference type="eggNOG" id="COG3903">
    <property type="taxonomic scope" value="Bacteria"/>
</dbReference>
<comment type="similarity">
    <text evidence="1">Belongs to the AfsR/DnrI/RedD regulatory family.</text>
</comment>
<dbReference type="SMART" id="SM01043">
    <property type="entry name" value="BTAD"/>
    <property type="match status" value="1"/>
</dbReference>
<dbReference type="SUPFAM" id="SSF52540">
    <property type="entry name" value="P-loop containing nucleoside triphosphate hydrolases"/>
    <property type="match status" value="1"/>
</dbReference>
<dbReference type="InterPro" id="IPR027417">
    <property type="entry name" value="P-loop_NTPase"/>
</dbReference>
<evidence type="ECO:0000256" key="2">
    <source>
        <dbReference type="ARBA" id="ARBA00023125"/>
    </source>
</evidence>
<evidence type="ECO:0000259" key="4">
    <source>
        <dbReference type="PROSITE" id="PS51755"/>
    </source>
</evidence>
<dbReference type="HOGENOM" id="CLU_004665_1_3_11"/>
<dbReference type="PROSITE" id="PS51755">
    <property type="entry name" value="OMPR_PHOB"/>
    <property type="match status" value="1"/>
</dbReference>
<dbReference type="PRINTS" id="PR00364">
    <property type="entry name" value="DISEASERSIST"/>
</dbReference>
<gene>
    <name evidence="5" type="ordered locus">Psed_4140</name>
</gene>
<dbReference type="Pfam" id="PF03704">
    <property type="entry name" value="BTAD"/>
    <property type="match status" value="1"/>
</dbReference>
<dbReference type="InterPro" id="IPR001867">
    <property type="entry name" value="OmpR/PhoB-type_DNA-bd"/>
</dbReference>
<dbReference type="STRING" id="675635.Psed_4140"/>
<dbReference type="AlphaFoldDB" id="F4CT85"/>
<evidence type="ECO:0000256" key="3">
    <source>
        <dbReference type="PROSITE-ProRule" id="PRU01091"/>
    </source>
</evidence>
<organism evidence="5 6">
    <name type="scientific">Pseudonocardia dioxanivorans (strain ATCC 55486 / DSM 44775 / JCM 13855 / CB1190)</name>
    <dbReference type="NCBI Taxonomy" id="675635"/>
    <lineage>
        <taxon>Bacteria</taxon>
        <taxon>Bacillati</taxon>
        <taxon>Actinomycetota</taxon>
        <taxon>Actinomycetes</taxon>
        <taxon>Pseudonocardiales</taxon>
        <taxon>Pseudonocardiaceae</taxon>
        <taxon>Pseudonocardia</taxon>
    </lineage>
</organism>
<protein>
    <submittedName>
        <fullName evidence="5">Transcriptional regulator, winged helix family</fullName>
    </submittedName>
</protein>
<accession>F4CT85</accession>
<reference evidence="5 6" key="1">
    <citation type="journal article" date="2011" name="J. Bacteriol.">
        <title>Genome sequence of the 1,4-dioxane-degrading Pseudonocardia dioxanivorans strain CB1190.</title>
        <authorList>
            <person name="Sales C.M."/>
            <person name="Mahendra S."/>
            <person name="Grostern A."/>
            <person name="Parales R.E."/>
            <person name="Goodwin L.A."/>
            <person name="Woyke T."/>
            <person name="Nolan M."/>
            <person name="Lapidus A."/>
            <person name="Chertkov O."/>
            <person name="Ovchinnikova G."/>
            <person name="Sczyrba A."/>
            <person name="Alvarez-Cohen L."/>
        </authorList>
    </citation>
    <scope>NUCLEOTIDE SEQUENCE [LARGE SCALE GENOMIC DNA]</scope>
    <source>
        <strain evidence="6">ATCC 55486 / DSM 44775 / JCM 13855 / CB1190</strain>
    </source>
</reference>
<dbReference type="GO" id="GO:0003677">
    <property type="term" value="F:DNA binding"/>
    <property type="evidence" value="ECO:0007669"/>
    <property type="project" value="UniProtKB-UniRule"/>
</dbReference>
<dbReference type="SUPFAM" id="SSF46894">
    <property type="entry name" value="C-terminal effector domain of the bipartite response regulators"/>
    <property type="match status" value="1"/>
</dbReference>
<keyword evidence="2 3" id="KW-0238">DNA-binding</keyword>
<dbReference type="InterPro" id="IPR005158">
    <property type="entry name" value="BTAD"/>
</dbReference>
<keyword evidence="6" id="KW-1185">Reference proteome</keyword>
<evidence type="ECO:0000313" key="6">
    <source>
        <dbReference type="Proteomes" id="UP000007809"/>
    </source>
</evidence>
<dbReference type="InterPro" id="IPR016032">
    <property type="entry name" value="Sig_transdc_resp-reg_C-effctor"/>
</dbReference>
<dbReference type="Proteomes" id="UP000007809">
    <property type="component" value="Chromosome"/>
</dbReference>